<keyword evidence="3" id="KW-1185">Reference proteome</keyword>
<protein>
    <submittedName>
        <fullName evidence="2">Uncharacterized protein</fullName>
    </submittedName>
</protein>
<dbReference type="HOGENOM" id="CLU_3080205_0_0_0"/>
<evidence type="ECO:0000256" key="1">
    <source>
        <dbReference type="SAM" id="Phobius"/>
    </source>
</evidence>
<reference evidence="2 3" key="1">
    <citation type="submission" date="2011-05" db="EMBL/GenBank/DDBJ databases">
        <authorList>
            <person name="Muzny D."/>
            <person name="Qin X."/>
            <person name="Deng J."/>
            <person name="Jiang H."/>
            <person name="Liu Y."/>
            <person name="Qu J."/>
            <person name="Song X.-Z."/>
            <person name="Zhang L."/>
            <person name="Thornton R."/>
            <person name="Coyle M."/>
            <person name="Francisco L."/>
            <person name="Jackson L."/>
            <person name="Javaid M."/>
            <person name="Korchina V."/>
            <person name="Kovar C."/>
            <person name="Mata R."/>
            <person name="Mathew T."/>
            <person name="Ngo R."/>
            <person name="Nguyen L."/>
            <person name="Nguyen N."/>
            <person name="Okwuonu G."/>
            <person name="Ongeri F."/>
            <person name="Pham C."/>
            <person name="Simmons D."/>
            <person name="Wilczek-Boney K."/>
            <person name="Hale W."/>
            <person name="Jakkamsetti A."/>
            <person name="Pham P."/>
            <person name="Ruth R."/>
            <person name="San Lucas F."/>
            <person name="Warren J."/>
            <person name="Zhang J."/>
            <person name="Zhao Z."/>
            <person name="Zhou C."/>
            <person name="Zhu D."/>
            <person name="Lee S."/>
            <person name="Bess C."/>
            <person name="Blankenburg K."/>
            <person name="Forbes L."/>
            <person name="Fu Q."/>
            <person name="Gubbala S."/>
            <person name="Hirani K."/>
            <person name="Jayaseelan J.C."/>
            <person name="Lara F."/>
            <person name="Munidasa M."/>
            <person name="Palculict T."/>
            <person name="Patil S."/>
            <person name="Pu L.-L."/>
            <person name="Saada N."/>
            <person name="Tang L."/>
            <person name="Weissenberger G."/>
            <person name="Zhu Y."/>
            <person name="Hemphill L."/>
            <person name="Shang Y."/>
            <person name="Youmans B."/>
            <person name="Ayvaz T."/>
            <person name="Ross M."/>
            <person name="Santibanez J."/>
            <person name="Aqrawi P."/>
            <person name="Gross S."/>
            <person name="Joshi V."/>
            <person name="Fowler G."/>
            <person name="Nazareth L."/>
            <person name="Reid J."/>
            <person name="Worley K."/>
            <person name="Petrosino J."/>
            <person name="Highlander S."/>
            <person name="Gibbs R."/>
        </authorList>
    </citation>
    <scope>NUCLEOTIDE SEQUENCE [LARGE SCALE GENOMIC DNA]</scope>
    <source>
        <strain evidence="2 3">ATCC 51191</strain>
    </source>
</reference>
<proteinExistence type="predicted"/>
<dbReference type="Proteomes" id="UP000005392">
    <property type="component" value="Unassembled WGS sequence"/>
</dbReference>
<comment type="caution">
    <text evidence="2">The sequence shown here is derived from an EMBL/GenBank/DDBJ whole genome shotgun (WGS) entry which is preliminary data.</text>
</comment>
<name>F9EPE4_9FUSO</name>
<keyword evidence="1" id="KW-0812">Transmembrane</keyword>
<gene>
    <name evidence="2" type="ORF">HMPREF9094_1799</name>
</gene>
<keyword evidence="1" id="KW-0472">Membrane</keyword>
<evidence type="ECO:0000313" key="2">
    <source>
        <dbReference type="EMBL" id="EGQ79173.1"/>
    </source>
</evidence>
<dbReference type="AlphaFoldDB" id="F9EPE4"/>
<evidence type="ECO:0000313" key="3">
    <source>
        <dbReference type="Proteomes" id="UP000005392"/>
    </source>
</evidence>
<accession>F9EPE4</accession>
<sequence length="52" mass="6081">MILCLGLLKDYNIVGGNTYSNDIPVLSFIYYLFLLYFLVFNGIFFSYVKKIN</sequence>
<dbReference type="EMBL" id="AFQD01000305">
    <property type="protein sequence ID" value="EGQ79173.1"/>
    <property type="molecule type" value="Genomic_DNA"/>
</dbReference>
<organism evidence="2 3">
    <name type="scientific">Fusobacterium animalis ATCC 51191</name>
    <dbReference type="NCBI Taxonomy" id="997347"/>
    <lineage>
        <taxon>Bacteria</taxon>
        <taxon>Fusobacteriati</taxon>
        <taxon>Fusobacteriota</taxon>
        <taxon>Fusobacteriia</taxon>
        <taxon>Fusobacteriales</taxon>
        <taxon>Fusobacteriaceae</taxon>
        <taxon>Fusobacterium</taxon>
    </lineage>
</organism>
<feature type="transmembrane region" description="Helical" evidence="1">
    <location>
        <begin position="28"/>
        <end position="48"/>
    </location>
</feature>
<keyword evidence="1" id="KW-1133">Transmembrane helix</keyword>